<name>A0A1M6JKA4_9FIRM</name>
<dbReference type="STRING" id="1121919.SAMN02745975_02169"/>
<dbReference type="HAMAP" id="MF_01212">
    <property type="entry name" value="dGTPase_type2"/>
    <property type="match status" value="1"/>
</dbReference>
<organism evidence="4 5">
    <name type="scientific">Geosporobacter subterraneus DSM 17957</name>
    <dbReference type="NCBI Taxonomy" id="1121919"/>
    <lineage>
        <taxon>Bacteria</taxon>
        <taxon>Bacillati</taxon>
        <taxon>Bacillota</taxon>
        <taxon>Clostridia</taxon>
        <taxon>Peptostreptococcales</taxon>
        <taxon>Thermotaleaceae</taxon>
        <taxon>Geosporobacter</taxon>
    </lineage>
</organism>
<dbReference type="InterPro" id="IPR023023">
    <property type="entry name" value="dNTPase_2"/>
</dbReference>
<keyword evidence="1 2" id="KW-0378">Hydrolase</keyword>
<evidence type="ECO:0000259" key="3">
    <source>
        <dbReference type="PROSITE" id="PS51831"/>
    </source>
</evidence>
<accession>A0A1M6JKA4</accession>
<evidence type="ECO:0000313" key="5">
    <source>
        <dbReference type="Proteomes" id="UP000184536"/>
    </source>
</evidence>
<proteinExistence type="inferred from homology"/>
<sequence length="334" mass="39330">MLFREITEKYEKERFSPYATLSENTRGRMFHEPPCEVRTEFQRDRDRILHAKAFRRLKHKTQVFLSPEGDHYRTRLTHTLEVAQISRTVARALQLNEDLTEAIALGHDLGHTPFGHSGERVLNEVHPTGFHHNVQSLRVVDHLEKGKRGYGLNLTFEVRNGILHHTGSESPATLEAQIVKISDRIAYINHDIDDAIRAGVLKYEDLPKDCLENLGFTHSDRINAMIMDVIYQSQHQTMITQSQEKLFYIDKLRSFMFDNVYLNKKAKREEEKAQHIIQELYHYFLRKYDKLPDEMRQRIQEFGVQETVKDYIAGMTDRYAIQKYLDIFVPTVWK</sequence>
<dbReference type="PANTHER" id="PTHR35795:SF1">
    <property type="entry name" value="BIS(5'-NUCLEOSYL)-TETRAPHOSPHATASE, SYMMETRICAL"/>
    <property type="match status" value="1"/>
</dbReference>
<evidence type="ECO:0000256" key="1">
    <source>
        <dbReference type="ARBA" id="ARBA00022801"/>
    </source>
</evidence>
<dbReference type="EMBL" id="FQZV01000026">
    <property type="protein sequence ID" value="SHJ47140.1"/>
    <property type="molecule type" value="Genomic_DNA"/>
</dbReference>
<protein>
    <recommendedName>
        <fullName evidence="2">Deoxyguanosinetriphosphate triphosphohydrolase-like protein</fullName>
    </recommendedName>
</protein>
<dbReference type="Pfam" id="PF01966">
    <property type="entry name" value="HD"/>
    <property type="match status" value="1"/>
</dbReference>
<dbReference type="SMART" id="SM00471">
    <property type="entry name" value="HDc"/>
    <property type="match status" value="1"/>
</dbReference>
<dbReference type="InterPro" id="IPR026875">
    <property type="entry name" value="PHydrolase_assoc_dom"/>
</dbReference>
<reference evidence="5" key="1">
    <citation type="submission" date="2016-11" db="EMBL/GenBank/DDBJ databases">
        <authorList>
            <person name="Varghese N."/>
            <person name="Submissions S."/>
        </authorList>
    </citation>
    <scope>NUCLEOTIDE SEQUENCE [LARGE SCALE GENOMIC DNA]</scope>
    <source>
        <strain evidence="5">DSM 17957</strain>
    </source>
</reference>
<dbReference type="NCBIfam" id="TIGR01353">
    <property type="entry name" value="dGTP_triPase"/>
    <property type="match status" value="1"/>
</dbReference>
<dbReference type="AlphaFoldDB" id="A0A1M6JKA4"/>
<dbReference type="GO" id="GO:0016793">
    <property type="term" value="F:triphosphoric monoester hydrolase activity"/>
    <property type="evidence" value="ECO:0007669"/>
    <property type="project" value="InterPro"/>
</dbReference>
<dbReference type="PROSITE" id="PS51831">
    <property type="entry name" value="HD"/>
    <property type="match status" value="1"/>
</dbReference>
<evidence type="ECO:0000313" key="4">
    <source>
        <dbReference type="EMBL" id="SHJ47140.1"/>
    </source>
</evidence>
<dbReference type="InterPro" id="IPR006261">
    <property type="entry name" value="dGTPase"/>
</dbReference>
<dbReference type="NCBIfam" id="NF002327">
    <property type="entry name" value="PRK01286.1-2"/>
    <property type="match status" value="1"/>
</dbReference>
<dbReference type="InterPro" id="IPR003607">
    <property type="entry name" value="HD/PDEase_dom"/>
</dbReference>
<dbReference type="RefSeq" id="WP_110941304.1">
    <property type="nucleotide sequence ID" value="NZ_FQZV01000026.1"/>
</dbReference>
<dbReference type="InterPro" id="IPR006674">
    <property type="entry name" value="HD_domain"/>
</dbReference>
<keyword evidence="5" id="KW-1185">Reference proteome</keyword>
<dbReference type="InterPro" id="IPR051094">
    <property type="entry name" value="Diverse_Catalytic_Enzymes"/>
</dbReference>
<dbReference type="SUPFAM" id="SSF109604">
    <property type="entry name" value="HD-domain/PDEase-like"/>
    <property type="match status" value="1"/>
</dbReference>
<dbReference type="PANTHER" id="PTHR35795">
    <property type="entry name" value="SLR1885 PROTEIN"/>
    <property type="match status" value="1"/>
</dbReference>
<feature type="domain" description="HD" evidence="3">
    <location>
        <begin position="75"/>
        <end position="188"/>
    </location>
</feature>
<gene>
    <name evidence="4" type="ORF">SAMN02745975_02169</name>
</gene>
<dbReference type="Proteomes" id="UP000184536">
    <property type="component" value="Unassembled WGS sequence"/>
</dbReference>
<dbReference type="Gene3D" id="1.10.3210.10">
    <property type="entry name" value="Hypothetical protein af1432"/>
    <property type="match status" value="1"/>
</dbReference>
<dbReference type="Pfam" id="PF13286">
    <property type="entry name" value="HD_assoc"/>
    <property type="match status" value="1"/>
</dbReference>
<dbReference type="OrthoDB" id="9803619at2"/>
<dbReference type="CDD" id="cd00077">
    <property type="entry name" value="HDc"/>
    <property type="match status" value="1"/>
</dbReference>
<evidence type="ECO:0000256" key="2">
    <source>
        <dbReference type="HAMAP-Rule" id="MF_01212"/>
    </source>
</evidence>
<comment type="similarity">
    <text evidence="2">Belongs to the dGTPase family. Type 2 subfamily.</text>
</comment>